<name>A0ABS2PCI3_9BACL</name>
<sequence>MISILVSTMTVVLLLVAMFQLLLAIGKPLGVYTLGGYYTVLPLPLRFVSALSSVVLLLIIVVYLSHVQWISFLWLPTTPLLWGIAIFFILNTIANLLSKSTKERRVMTPIAAFLVIGTFSLLILT</sequence>
<dbReference type="RefSeq" id="WP_239575414.1">
    <property type="nucleotide sequence ID" value="NZ_JAFBEC010000005.1"/>
</dbReference>
<feature type="transmembrane region" description="Helical" evidence="1">
    <location>
        <begin position="72"/>
        <end position="94"/>
    </location>
</feature>
<evidence type="ECO:0000256" key="1">
    <source>
        <dbReference type="SAM" id="Phobius"/>
    </source>
</evidence>
<keyword evidence="3" id="KW-1185">Reference proteome</keyword>
<dbReference type="Proteomes" id="UP000741863">
    <property type="component" value="Unassembled WGS sequence"/>
</dbReference>
<proteinExistence type="predicted"/>
<evidence type="ECO:0000313" key="3">
    <source>
        <dbReference type="Proteomes" id="UP000741863"/>
    </source>
</evidence>
<feature type="transmembrane region" description="Helical" evidence="1">
    <location>
        <begin position="48"/>
        <end position="65"/>
    </location>
</feature>
<feature type="transmembrane region" description="Helical" evidence="1">
    <location>
        <begin position="106"/>
        <end position="124"/>
    </location>
</feature>
<dbReference type="EMBL" id="JAFBEC010000005">
    <property type="protein sequence ID" value="MBM7633017.1"/>
    <property type="molecule type" value="Genomic_DNA"/>
</dbReference>
<reference evidence="2 3" key="1">
    <citation type="submission" date="2021-01" db="EMBL/GenBank/DDBJ databases">
        <title>Genomic Encyclopedia of Type Strains, Phase IV (KMG-IV): sequencing the most valuable type-strain genomes for metagenomic binning, comparative biology and taxonomic classification.</title>
        <authorList>
            <person name="Goeker M."/>
        </authorList>
    </citation>
    <scope>NUCLEOTIDE SEQUENCE [LARGE SCALE GENOMIC DNA]</scope>
    <source>
        <strain evidence="2 3">DSM 25540</strain>
    </source>
</reference>
<gene>
    <name evidence="2" type="ORF">JOD17_002111</name>
</gene>
<organism evidence="2 3">
    <name type="scientific">Geomicrobium sediminis</name>
    <dbReference type="NCBI Taxonomy" id="1347788"/>
    <lineage>
        <taxon>Bacteria</taxon>
        <taxon>Bacillati</taxon>
        <taxon>Bacillota</taxon>
        <taxon>Bacilli</taxon>
        <taxon>Bacillales</taxon>
        <taxon>Geomicrobium</taxon>
    </lineage>
</organism>
<keyword evidence="1" id="KW-0472">Membrane</keyword>
<evidence type="ECO:0000313" key="2">
    <source>
        <dbReference type="EMBL" id="MBM7633017.1"/>
    </source>
</evidence>
<accession>A0ABS2PCI3</accession>
<keyword evidence="1" id="KW-0812">Transmembrane</keyword>
<keyword evidence="1" id="KW-1133">Transmembrane helix</keyword>
<comment type="caution">
    <text evidence="2">The sequence shown here is derived from an EMBL/GenBank/DDBJ whole genome shotgun (WGS) entry which is preliminary data.</text>
</comment>
<protein>
    <submittedName>
        <fullName evidence="2">Phosphoglycerol transferase MdoB-like AlkP superfamily enzyme</fullName>
    </submittedName>
</protein>